<evidence type="ECO:0000256" key="1">
    <source>
        <dbReference type="SAM" id="MobiDB-lite"/>
    </source>
</evidence>
<dbReference type="EMBL" id="MLJJ01000005">
    <property type="protein sequence ID" value="ORN02240.1"/>
    <property type="molecule type" value="Genomic_DNA"/>
</dbReference>
<keyword evidence="3" id="KW-1185">Reference proteome</keyword>
<protein>
    <submittedName>
        <fullName evidence="2">Uncharacterized protein</fullName>
    </submittedName>
</protein>
<organism evidence="2 3">
    <name type="scientific">Pantoea septica</name>
    <dbReference type="NCBI Taxonomy" id="472695"/>
    <lineage>
        <taxon>Bacteria</taxon>
        <taxon>Pseudomonadati</taxon>
        <taxon>Pseudomonadota</taxon>
        <taxon>Gammaproteobacteria</taxon>
        <taxon>Enterobacterales</taxon>
        <taxon>Erwiniaceae</taxon>
        <taxon>Pantoea</taxon>
    </lineage>
</organism>
<feature type="region of interest" description="Disordered" evidence="1">
    <location>
        <begin position="1"/>
        <end position="69"/>
    </location>
</feature>
<gene>
    <name evidence="2" type="ORF">HA46_03530</name>
</gene>
<sequence length="96" mass="10196">MGAIAAAERRKDFRMRRQDVAESAGQARTACPARSVRNPDEAKGPAQRAGELARGAGAGPAPTGPARSPAAGEMKLLIYRANETCTQSRLRSRSIF</sequence>
<dbReference type="Proteomes" id="UP000193785">
    <property type="component" value="Unassembled WGS sequence"/>
</dbReference>
<evidence type="ECO:0000313" key="2">
    <source>
        <dbReference type="EMBL" id="ORN02240.1"/>
    </source>
</evidence>
<evidence type="ECO:0000313" key="3">
    <source>
        <dbReference type="Proteomes" id="UP000193785"/>
    </source>
</evidence>
<accession>A0ABX3UVA2</accession>
<proteinExistence type="predicted"/>
<feature type="compositionally biased region" description="Low complexity" evidence="1">
    <location>
        <begin position="46"/>
        <end position="69"/>
    </location>
</feature>
<feature type="compositionally biased region" description="Basic and acidic residues" evidence="1">
    <location>
        <begin position="7"/>
        <end position="20"/>
    </location>
</feature>
<name>A0ABX3UVA2_9GAMM</name>
<comment type="caution">
    <text evidence="2">The sequence shown here is derived from an EMBL/GenBank/DDBJ whole genome shotgun (WGS) entry which is preliminary data.</text>
</comment>
<reference evidence="2 3" key="1">
    <citation type="journal article" date="2017" name="Antonie Van Leeuwenhoek">
        <title>Phylogenomic resolution of the bacterial genus Pantoea and its relationship with Erwinia and Tatumella.</title>
        <authorList>
            <person name="Palmer M."/>
            <person name="Steenkamp E.T."/>
            <person name="Coetzee M.P."/>
            <person name="Chan W.Y."/>
            <person name="van Zyl E."/>
            <person name="De Maayer P."/>
            <person name="Coutinho T.A."/>
            <person name="Blom J."/>
            <person name="Smits T.H."/>
            <person name="Duffy B."/>
            <person name="Venter S.N."/>
        </authorList>
    </citation>
    <scope>NUCLEOTIDE SEQUENCE [LARGE SCALE GENOMIC DNA]</scope>
    <source>
        <strain evidence="2 3">LMG 5345</strain>
    </source>
</reference>